<dbReference type="RefSeq" id="WP_092222943.1">
    <property type="nucleotide sequence ID" value="NZ_FNJI01000015.1"/>
</dbReference>
<keyword evidence="3" id="KW-1185">Reference proteome</keyword>
<dbReference type="STRING" id="91360.SAMN05660330_02306"/>
<dbReference type="Proteomes" id="UP000199073">
    <property type="component" value="Unassembled WGS sequence"/>
</dbReference>
<accession>A0A1H0RI78</accession>
<reference evidence="2 3" key="1">
    <citation type="submission" date="2016-10" db="EMBL/GenBank/DDBJ databases">
        <authorList>
            <person name="de Groot N.N."/>
        </authorList>
    </citation>
    <scope>NUCLEOTIDE SEQUENCE [LARGE SCALE GENOMIC DNA]</scope>
    <source>
        <strain evidence="2 3">DSM 12130</strain>
    </source>
</reference>
<dbReference type="EMBL" id="FNJI01000015">
    <property type="protein sequence ID" value="SDP29135.1"/>
    <property type="molecule type" value="Genomic_DNA"/>
</dbReference>
<evidence type="ECO:0000256" key="1">
    <source>
        <dbReference type="SAM" id="MobiDB-lite"/>
    </source>
</evidence>
<sequence>MNLPEVHKLSTVELTAARLRQQARELILMAEELEASVPKRKTKSRNVFIDPRTGKATPVKKGHIKW</sequence>
<evidence type="ECO:0000313" key="3">
    <source>
        <dbReference type="Proteomes" id="UP000199073"/>
    </source>
</evidence>
<protein>
    <submittedName>
        <fullName evidence="2">Uncharacterized protein</fullName>
    </submittedName>
</protein>
<evidence type="ECO:0000313" key="2">
    <source>
        <dbReference type="EMBL" id="SDP29135.1"/>
    </source>
</evidence>
<proteinExistence type="predicted"/>
<organism evidence="2 3">
    <name type="scientific">Desulforhopalus singaporensis</name>
    <dbReference type="NCBI Taxonomy" id="91360"/>
    <lineage>
        <taxon>Bacteria</taxon>
        <taxon>Pseudomonadati</taxon>
        <taxon>Thermodesulfobacteriota</taxon>
        <taxon>Desulfobulbia</taxon>
        <taxon>Desulfobulbales</taxon>
        <taxon>Desulfocapsaceae</taxon>
        <taxon>Desulforhopalus</taxon>
    </lineage>
</organism>
<dbReference type="AlphaFoldDB" id="A0A1H0RI78"/>
<gene>
    <name evidence="2" type="ORF">SAMN05660330_02306</name>
</gene>
<name>A0A1H0RI78_9BACT</name>
<feature type="region of interest" description="Disordered" evidence="1">
    <location>
        <begin position="44"/>
        <end position="66"/>
    </location>
</feature>